<dbReference type="Proteomes" id="UP000828390">
    <property type="component" value="Unassembled WGS sequence"/>
</dbReference>
<evidence type="ECO:0000256" key="1">
    <source>
        <dbReference type="SAM" id="MobiDB-lite"/>
    </source>
</evidence>
<dbReference type="EMBL" id="JAIWYP010000012">
    <property type="protein sequence ID" value="KAH3723627.1"/>
    <property type="molecule type" value="Genomic_DNA"/>
</dbReference>
<reference evidence="2" key="2">
    <citation type="submission" date="2020-11" db="EMBL/GenBank/DDBJ databases">
        <authorList>
            <person name="McCartney M.A."/>
            <person name="Auch B."/>
            <person name="Kono T."/>
            <person name="Mallez S."/>
            <person name="Becker A."/>
            <person name="Gohl D.M."/>
            <person name="Silverstein K.A.T."/>
            <person name="Koren S."/>
            <person name="Bechman K.B."/>
            <person name="Herman A."/>
            <person name="Abrahante J.E."/>
            <person name="Garbe J."/>
        </authorList>
    </citation>
    <scope>NUCLEOTIDE SEQUENCE</scope>
    <source>
        <strain evidence="2">Duluth1</strain>
        <tissue evidence="2">Whole animal</tissue>
    </source>
</reference>
<feature type="region of interest" description="Disordered" evidence="1">
    <location>
        <begin position="60"/>
        <end position="131"/>
    </location>
</feature>
<proteinExistence type="predicted"/>
<organism evidence="2 3">
    <name type="scientific">Dreissena polymorpha</name>
    <name type="common">Zebra mussel</name>
    <name type="synonym">Mytilus polymorpha</name>
    <dbReference type="NCBI Taxonomy" id="45954"/>
    <lineage>
        <taxon>Eukaryota</taxon>
        <taxon>Metazoa</taxon>
        <taxon>Spiralia</taxon>
        <taxon>Lophotrochozoa</taxon>
        <taxon>Mollusca</taxon>
        <taxon>Bivalvia</taxon>
        <taxon>Autobranchia</taxon>
        <taxon>Heteroconchia</taxon>
        <taxon>Euheterodonta</taxon>
        <taxon>Imparidentia</taxon>
        <taxon>Neoheterodontei</taxon>
        <taxon>Myida</taxon>
        <taxon>Dreissenoidea</taxon>
        <taxon>Dreissenidae</taxon>
        <taxon>Dreissena</taxon>
    </lineage>
</organism>
<keyword evidence="3" id="KW-1185">Reference proteome</keyword>
<evidence type="ECO:0000313" key="2">
    <source>
        <dbReference type="EMBL" id="KAH3723627.1"/>
    </source>
</evidence>
<accession>A0A9D4HKG1</accession>
<protein>
    <submittedName>
        <fullName evidence="2">Uncharacterized protein</fullName>
    </submittedName>
</protein>
<gene>
    <name evidence="2" type="ORF">DPMN_049421</name>
</gene>
<name>A0A9D4HKG1_DREPO</name>
<evidence type="ECO:0000313" key="3">
    <source>
        <dbReference type="Proteomes" id="UP000828390"/>
    </source>
</evidence>
<reference evidence="2" key="1">
    <citation type="journal article" date="2019" name="bioRxiv">
        <title>The Genome of the Zebra Mussel, Dreissena polymorpha: A Resource for Invasive Species Research.</title>
        <authorList>
            <person name="McCartney M.A."/>
            <person name="Auch B."/>
            <person name="Kono T."/>
            <person name="Mallez S."/>
            <person name="Zhang Y."/>
            <person name="Obille A."/>
            <person name="Becker A."/>
            <person name="Abrahante J.E."/>
            <person name="Garbe J."/>
            <person name="Badalamenti J.P."/>
            <person name="Herman A."/>
            <person name="Mangelson H."/>
            <person name="Liachko I."/>
            <person name="Sullivan S."/>
            <person name="Sone E.D."/>
            <person name="Koren S."/>
            <person name="Silverstein K.A.T."/>
            <person name="Beckman K.B."/>
            <person name="Gohl D.M."/>
        </authorList>
    </citation>
    <scope>NUCLEOTIDE SEQUENCE</scope>
    <source>
        <strain evidence="2">Duluth1</strain>
        <tissue evidence="2">Whole animal</tissue>
    </source>
</reference>
<dbReference type="AlphaFoldDB" id="A0A9D4HKG1"/>
<sequence>MCFYRTVGEQSSYHSYSYYTANDEYHCCPVFAVDGVPSSTALLEAAFALAAQQSSQSAQCLHSNLPASQQHQQKQHYDQQQQLQQQQQPHHNQHLQQQQQQYQQQKLQLQQPQQQHQNQLQSHQHLQQQQQ</sequence>
<comment type="caution">
    <text evidence="2">The sequence shown here is derived from an EMBL/GenBank/DDBJ whole genome shotgun (WGS) entry which is preliminary data.</text>
</comment>